<feature type="binding site" evidence="7">
    <location>
        <position position="68"/>
    </location>
    <ligand>
        <name>Mn(2+)</name>
        <dbReference type="ChEBI" id="CHEBI:29035"/>
    </ligand>
</feature>
<dbReference type="InterPro" id="IPR014710">
    <property type="entry name" value="RmlC-like_jellyroll"/>
</dbReference>
<keyword evidence="11" id="KW-1185">Reference proteome</keyword>
<gene>
    <name evidence="10" type="ORF">MKW98_006209</name>
</gene>
<evidence type="ECO:0000256" key="7">
    <source>
        <dbReference type="PIRSR" id="PIRSR601929-2"/>
    </source>
</evidence>
<dbReference type="SUPFAM" id="SSF51182">
    <property type="entry name" value="RmlC-like cupins"/>
    <property type="match status" value="1"/>
</dbReference>
<keyword evidence="6 7" id="KW-0464">Manganese</keyword>
<comment type="similarity">
    <text evidence="2 8">Belongs to the germin family.</text>
</comment>
<dbReference type="Pfam" id="PF00190">
    <property type="entry name" value="Cupin_1"/>
    <property type="match status" value="1"/>
</dbReference>
<organism evidence="10 11">
    <name type="scientific">Papaver atlanticum</name>
    <dbReference type="NCBI Taxonomy" id="357466"/>
    <lineage>
        <taxon>Eukaryota</taxon>
        <taxon>Viridiplantae</taxon>
        <taxon>Streptophyta</taxon>
        <taxon>Embryophyta</taxon>
        <taxon>Tracheophyta</taxon>
        <taxon>Spermatophyta</taxon>
        <taxon>Magnoliopsida</taxon>
        <taxon>Ranunculales</taxon>
        <taxon>Papaveraceae</taxon>
        <taxon>Papaveroideae</taxon>
        <taxon>Papaver</taxon>
    </lineage>
</organism>
<dbReference type="CDD" id="cd02241">
    <property type="entry name" value="cupin_OxOx"/>
    <property type="match status" value="1"/>
</dbReference>
<dbReference type="InterPro" id="IPR006045">
    <property type="entry name" value="Cupin_1"/>
</dbReference>
<reference evidence="10" key="1">
    <citation type="submission" date="2022-04" db="EMBL/GenBank/DDBJ databases">
        <title>A functionally conserved STORR gene fusion in Papaver species that diverged 16.8 million years ago.</title>
        <authorList>
            <person name="Catania T."/>
        </authorList>
    </citation>
    <scope>NUCLEOTIDE SEQUENCE</scope>
    <source>
        <strain evidence="10">S-188037</strain>
    </source>
</reference>
<comment type="caution">
    <text evidence="10">The sequence shown here is derived from an EMBL/GenBank/DDBJ whole genome shotgun (WGS) entry which is preliminary data.</text>
</comment>
<dbReference type="PANTHER" id="PTHR31238">
    <property type="entry name" value="GERMIN-LIKE PROTEIN SUBFAMILY 3 MEMBER 3"/>
    <property type="match status" value="1"/>
</dbReference>
<feature type="binding site" evidence="7">
    <location>
        <position position="99"/>
    </location>
    <ligand>
        <name>Mn(2+)</name>
        <dbReference type="ChEBI" id="CHEBI:29035"/>
    </ligand>
</feature>
<dbReference type="Proteomes" id="UP001202328">
    <property type="component" value="Unassembled WGS sequence"/>
</dbReference>
<dbReference type="AlphaFoldDB" id="A0AAD4TE48"/>
<dbReference type="Gene3D" id="2.60.120.10">
    <property type="entry name" value="Jelly Rolls"/>
    <property type="match status" value="2"/>
</dbReference>
<evidence type="ECO:0000313" key="11">
    <source>
        <dbReference type="Proteomes" id="UP001202328"/>
    </source>
</evidence>
<evidence type="ECO:0000256" key="5">
    <source>
        <dbReference type="ARBA" id="ARBA00022723"/>
    </source>
</evidence>
<accession>A0AAD4TE48</accession>
<evidence type="ECO:0000256" key="1">
    <source>
        <dbReference type="ARBA" id="ARBA00004271"/>
    </source>
</evidence>
<keyword evidence="3 8" id="KW-0052">Apoplast</keyword>
<dbReference type="PRINTS" id="PR00325">
    <property type="entry name" value="GERMIN"/>
</dbReference>
<dbReference type="EMBL" id="JAJJMB010001716">
    <property type="protein sequence ID" value="KAI3955849.1"/>
    <property type="molecule type" value="Genomic_DNA"/>
</dbReference>
<proteinExistence type="inferred from homology"/>
<evidence type="ECO:0000259" key="9">
    <source>
        <dbReference type="SMART" id="SM00835"/>
    </source>
</evidence>
<evidence type="ECO:0000313" key="10">
    <source>
        <dbReference type="EMBL" id="KAI3955849.1"/>
    </source>
</evidence>
<evidence type="ECO:0000256" key="8">
    <source>
        <dbReference type="RuleBase" id="RU366015"/>
    </source>
</evidence>
<comment type="subcellular location">
    <subcellularLocation>
        <location evidence="1 8">Secreted</location>
        <location evidence="1 8">Extracellular space</location>
        <location evidence="1 8">Apoplast</location>
    </subcellularLocation>
</comment>
<protein>
    <recommendedName>
        <fullName evidence="8">Germin-like protein</fullName>
    </recommendedName>
</protein>
<evidence type="ECO:0000256" key="4">
    <source>
        <dbReference type="ARBA" id="ARBA00022525"/>
    </source>
</evidence>
<evidence type="ECO:0000256" key="3">
    <source>
        <dbReference type="ARBA" id="ARBA00022523"/>
    </source>
</evidence>
<dbReference type="GO" id="GO:0030145">
    <property type="term" value="F:manganese ion binding"/>
    <property type="evidence" value="ECO:0007669"/>
    <property type="project" value="UniProtKB-UniRule"/>
</dbReference>
<dbReference type="InterPro" id="IPR001929">
    <property type="entry name" value="Germin"/>
</dbReference>
<feature type="domain" description="Cupin type-1" evidence="9">
    <location>
        <begin position="20"/>
        <end position="153"/>
    </location>
</feature>
<evidence type="ECO:0000256" key="2">
    <source>
        <dbReference type="ARBA" id="ARBA00007456"/>
    </source>
</evidence>
<evidence type="ECO:0000256" key="6">
    <source>
        <dbReference type="ARBA" id="ARBA00023211"/>
    </source>
</evidence>
<dbReference type="InterPro" id="IPR011051">
    <property type="entry name" value="RmlC_Cupin_sf"/>
</dbReference>
<sequence length="161" mass="16812">MAIYPCKPVCQVTSSDFFFSGLVNEASTENPLGVGGSFGDVTNFPGINTHGLTTSRADFAPGGYIPVHILIGFLSTTNVLYSKVLKASELAVIPRGLVHSVSNAGPGKASMLAIYNSQLPGIPLIPNNLFASNPTIPNDILAKNFQVSEATIAGIKSKFGT</sequence>
<keyword evidence="4 8" id="KW-0964">Secreted</keyword>
<dbReference type="SMART" id="SM00835">
    <property type="entry name" value="Cupin_1"/>
    <property type="match status" value="1"/>
</dbReference>
<dbReference type="GO" id="GO:0048046">
    <property type="term" value="C:apoplast"/>
    <property type="evidence" value="ECO:0007669"/>
    <property type="project" value="UniProtKB-SubCell"/>
</dbReference>
<name>A0AAD4TE48_9MAGN</name>
<keyword evidence="5 7" id="KW-0479">Metal-binding</keyword>